<name>A0A0M3DI59_9FIRM</name>
<sequence>MAQLKYICILFFIFIFSTLNVYSLNLKDTTAPKIDIVSPINAQQYIISKPTIRATFQDENNIDLKSIKFFVNYKDVTKYCKIEDNSISYKPKNKFKRGTQIIEVHVSDINKNKSKAEWYFNVGSPNYNHYYGLIHAHTSNSDGHGSFEDAYYTSKFKAKLDFFAITDHSNMLDKDTEVTLDDGSLSSKWTSLINVSNDYTSNDKFLALKGFEMTYPFKNNKDPIGHINVFNTNGFVSTNDSLYSNLEDFYKEISKHDDLIAQFNHPCDTFGRFNNFKYNKDADSVISLIEVCNGYKSDIIKNRIAFEEYQKALDLGWHLAPTSNQDNHRTDWGVANEFRTVVLCTGLNENSFYDSLKNMRVYATQDKNIKIDYSINDQVMGSTIKNTSNLYFNISVIDNDLKDKIKRIEVISNDGKIVAYKNFSSNLAKLELKLSTLKDSYYYVKIYQNNDKISVTAPIWIEFKKEQ</sequence>
<evidence type="ECO:0008006" key="3">
    <source>
        <dbReference type="Google" id="ProtNLM"/>
    </source>
</evidence>
<evidence type="ECO:0000313" key="2">
    <source>
        <dbReference type="Proteomes" id="UP000034407"/>
    </source>
</evidence>
<dbReference type="SUPFAM" id="SSF89550">
    <property type="entry name" value="PHP domain-like"/>
    <property type="match status" value="1"/>
</dbReference>
<protein>
    <recommendedName>
        <fullName evidence="3">Polymerase/histidinol phosphatase N-terminal domain-containing protein</fullName>
    </recommendedName>
</protein>
<dbReference type="Proteomes" id="UP000034407">
    <property type="component" value="Unassembled WGS sequence"/>
</dbReference>
<dbReference type="AlphaFoldDB" id="A0A0M3DI59"/>
<reference evidence="1 2" key="1">
    <citation type="submission" date="2015-04" db="EMBL/GenBank/DDBJ databases">
        <title>Microcin producing Clostridium sp. JC272T.</title>
        <authorList>
            <person name="Jyothsna T."/>
            <person name="Sasikala C."/>
            <person name="Ramana C."/>
        </authorList>
    </citation>
    <scope>NUCLEOTIDE SEQUENCE [LARGE SCALE GENOMIC DNA]</scope>
    <source>
        <strain evidence="1 2">JC272</strain>
    </source>
</reference>
<dbReference type="PATRIC" id="fig|1629550.3.peg.578"/>
<proteinExistence type="predicted"/>
<organism evidence="1 2">
    <name type="scientific">Paraclostridium benzoelyticum</name>
    <dbReference type="NCBI Taxonomy" id="1629550"/>
    <lineage>
        <taxon>Bacteria</taxon>
        <taxon>Bacillati</taxon>
        <taxon>Bacillota</taxon>
        <taxon>Clostridia</taxon>
        <taxon>Peptostreptococcales</taxon>
        <taxon>Peptostreptococcaceae</taxon>
        <taxon>Paraclostridium</taxon>
    </lineage>
</organism>
<dbReference type="EMBL" id="LBBT01000128">
    <property type="protein sequence ID" value="KKY02008.1"/>
    <property type="molecule type" value="Genomic_DNA"/>
</dbReference>
<dbReference type="NCBIfam" id="NF038032">
    <property type="entry name" value="CehA_McbA_metalo"/>
    <property type="match status" value="1"/>
</dbReference>
<comment type="caution">
    <text evidence="1">The sequence shown here is derived from an EMBL/GenBank/DDBJ whole genome shotgun (WGS) entry which is preliminary data.</text>
</comment>
<keyword evidence="2" id="KW-1185">Reference proteome</keyword>
<dbReference type="Gene3D" id="3.20.20.140">
    <property type="entry name" value="Metal-dependent hydrolases"/>
    <property type="match status" value="1"/>
</dbReference>
<gene>
    <name evidence="1" type="ORF">VN21_05485</name>
</gene>
<evidence type="ECO:0000313" key="1">
    <source>
        <dbReference type="EMBL" id="KKY02008.1"/>
    </source>
</evidence>
<accession>A0A0M3DI59</accession>
<dbReference type="InterPro" id="IPR016195">
    <property type="entry name" value="Pol/histidinol_Pase-like"/>
</dbReference>